<feature type="compositionally biased region" description="Polar residues" evidence="1">
    <location>
        <begin position="218"/>
        <end position="228"/>
    </location>
</feature>
<feature type="region of interest" description="Disordered" evidence="1">
    <location>
        <begin position="71"/>
        <end position="119"/>
    </location>
</feature>
<protein>
    <submittedName>
        <fullName evidence="2">Uncharacterized protein</fullName>
    </submittedName>
</protein>
<evidence type="ECO:0000256" key="1">
    <source>
        <dbReference type="SAM" id="MobiDB-lite"/>
    </source>
</evidence>
<dbReference type="Proteomes" id="UP001164746">
    <property type="component" value="Chromosome 14"/>
</dbReference>
<feature type="region of interest" description="Disordered" evidence="1">
    <location>
        <begin position="369"/>
        <end position="398"/>
    </location>
</feature>
<accession>A0ABY7G083</accession>
<evidence type="ECO:0000313" key="3">
    <source>
        <dbReference type="Proteomes" id="UP001164746"/>
    </source>
</evidence>
<evidence type="ECO:0000313" key="2">
    <source>
        <dbReference type="EMBL" id="WAR26712.1"/>
    </source>
</evidence>
<keyword evidence="3" id="KW-1185">Reference proteome</keyword>
<proteinExistence type="predicted"/>
<sequence>MYTAIYTVLTGIPSEKLKIKGGDHIETRAVRSYLNNLEVSLKTAKNDVRSSERPYSSLTWRSHDLANIERKSHLQSAKSSSFGQLSRPGSTLSKAGSHMSRSYSQNMSRPVSGHFDVTGAPMSQRTSLASFLPASERIMLETSKPRLLHRESVDRKLKQKLEVMSPQYSPHEEQISDSENKKHIHVDMEAVSERNGHAVDSGTLLDSYGNEGEKTSVKFRSSPLSPHSQENRLGAETPPQRLFRRFGSPQNASGDAMVVRSGEVALRTSENSFIPRRETSHKHKRPVGSARSVGSSLYTSYSGTSITSHKSNCDIPRGPFSIHLSNSRTTTMGPHSSVTSLLGDTGPRDISKGIHHKSAWYHVPGRYTTPDLKHAPKRSQKRSEAKDLEKTIAPTAPNPYTTFMKSDYRKNNPNMLYKGYPEWNGHTCTKGKTNTPYPRHDKKQYTICEQCRHDAEEILAEREEELMRMVECGTEVEMGLAPTVNGLTAPDRPRQMGYVLEEPIIPEDYGHPPTVTFKDTVVFN</sequence>
<feature type="compositionally biased region" description="Basic and acidic residues" evidence="1">
    <location>
        <begin position="381"/>
        <end position="390"/>
    </location>
</feature>
<feature type="region of interest" description="Disordered" evidence="1">
    <location>
        <begin position="206"/>
        <end position="238"/>
    </location>
</feature>
<dbReference type="EMBL" id="CP111025">
    <property type="protein sequence ID" value="WAR26712.1"/>
    <property type="molecule type" value="Genomic_DNA"/>
</dbReference>
<reference evidence="2" key="1">
    <citation type="submission" date="2022-11" db="EMBL/GenBank/DDBJ databases">
        <title>Centuries of genome instability and evolution in soft-shell clam transmissible cancer (bioRxiv).</title>
        <authorList>
            <person name="Hart S.F.M."/>
            <person name="Yonemitsu M.A."/>
            <person name="Giersch R.M."/>
            <person name="Beal B.F."/>
            <person name="Arriagada G."/>
            <person name="Davis B.W."/>
            <person name="Ostrander E.A."/>
            <person name="Goff S.P."/>
            <person name="Metzger M.J."/>
        </authorList>
    </citation>
    <scope>NUCLEOTIDE SEQUENCE</scope>
    <source>
        <strain evidence="2">MELC-2E11</strain>
        <tissue evidence="2">Siphon/mantle</tissue>
    </source>
</reference>
<feature type="compositionally biased region" description="Polar residues" evidence="1">
    <location>
        <begin position="74"/>
        <end position="109"/>
    </location>
</feature>
<gene>
    <name evidence="2" type="ORF">MAR_012416</name>
</gene>
<organism evidence="2 3">
    <name type="scientific">Mya arenaria</name>
    <name type="common">Soft-shell clam</name>
    <dbReference type="NCBI Taxonomy" id="6604"/>
    <lineage>
        <taxon>Eukaryota</taxon>
        <taxon>Metazoa</taxon>
        <taxon>Spiralia</taxon>
        <taxon>Lophotrochozoa</taxon>
        <taxon>Mollusca</taxon>
        <taxon>Bivalvia</taxon>
        <taxon>Autobranchia</taxon>
        <taxon>Heteroconchia</taxon>
        <taxon>Euheterodonta</taxon>
        <taxon>Imparidentia</taxon>
        <taxon>Neoheterodontei</taxon>
        <taxon>Myida</taxon>
        <taxon>Myoidea</taxon>
        <taxon>Myidae</taxon>
        <taxon>Mya</taxon>
    </lineage>
</organism>
<name>A0ABY7G083_MYAAR</name>